<keyword evidence="1" id="KW-1133">Transmembrane helix</keyword>
<dbReference type="Proteomes" id="UP001229346">
    <property type="component" value="Unassembled WGS sequence"/>
</dbReference>
<dbReference type="EMBL" id="JAUSSU010000024">
    <property type="protein sequence ID" value="MDQ0116745.1"/>
    <property type="molecule type" value="Genomic_DNA"/>
</dbReference>
<feature type="transmembrane region" description="Helical" evidence="1">
    <location>
        <begin position="36"/>
        <end position="63"/>
    </location>
</feature>
<name>A0ABT9UAT8_PAEHA</name>
<accession>A0ABT9UAT8</accession>
<evidence type="ECO:0000313" key="2">
    <source>
        <dbReference type="EMBL" id="MDQ0116745.1"/>
    </source>
</evidence>
<keyword evidence="1" id="KW-0812">Transmembrane</keyword>
<evidence type="ECO:0008006" key="4">
    <source>
        <dbReference type="Google" id="ProtNLM"/>
    </source>
</evidence>
<dbReference type="RefSeq" id="WP_307210514.1">
    <property type="nucleotide sequence ID" value="NZ_JAUSSU010000024.1"/>
</dbReference>
<evidence type="ECO:0000256" key="1">
    <source>
        <dbReference type="SAM" id="Phobius"/>
    </source>
</evidence>
<keyword evidence="3" id="KW-1185">Reference proteome</keyword>
<reference evidence="2 3" key="1">
    <citation type="submission" date="2023-07" db="EMBL/GenBank/DDBJ databases">
        <title>Sorghum-associated microbial communities from plants grown in Nebraska, USA.</title>
        <authorList>
            <person name="Schachtman D."/>
        </authorList>
    </citation>
    <scope>NUCLEOTIDE SEQUENCE [LARGE SCALE GENOMIC DNA]</scope>
    <source>
        <strain evidence="2 3">CC482</strain>
    </source>
</reference>
<organism evidence="2 3">
    <name type="scientific">Paenibacillus harenae</name>
    <dbReference type="NCBI Taxonomy" id="306543"/>
    <lineage>
        <taxon>Bacteria</taxon>
        <taxon>Bacillati</taxon>
        <taxon>Bacillota</taxon>
        <taxon>Bacilli</taxon>
        <taxon>Bacillales</taxon>
        <taxon>Paenibacillaceae</taxon>
        <taxon>Paenibacillus</taxon>
    </lineage>
</organism>
<evidence type="ECO:0000313" key="3">
    <source>
        <dbReference type="Proteomes" id="UP001229346"/>
    </source>
</evidence>
<sequence>MLTAIAYGSLLVCVMSTILAIKGTHQLYWVSAAGIYVFSFITGFTIGLFTVGLTFVFLGLAIGYSLGRIKGKAQFSLFTGVGIIVGFLMVVIFGSWVFLPFWKLLPSSLLS</sequence>
<protein>
    <recommendedName>
        <fullName evidence="4">DUF4064 domain-containing protein</fullName>
    </recommendedName>
</protein>
<feature type="transmembrane region" description="Helical" evidence="1">
    <location>
        <begin position="75"/>
        <end position="99"/>
    </location>
</feature>
<keyword evidence="1" id="KW-0472">Membrane</keyword>
<gene>
    <name evidence="2" type="ORF">J2T15_006227</name>
</gene>
<proteinExistence type="predicted"/>
<comment type="caution">
    <text evidence="2">The sequence shown here is derived from an EMBL/GenBank/DDBJ whole genome shotgun (WGS) entry which is preliminary data.</text>
</comment>